<evidence type="ECO:0000256" key="2">
    <source>
        <dbReference type="SAM" id="SignalP"/>
    </source>
</evidence>
<feature type="compositionally biased region" description="Polar residues" evidence="1">
    <location>
        <begin position="23"/>
        <end position="39"/>
    </location>
</feature>
<dbReference type="PROSITE" id="PS51257">
    <property type="entry name" value="PROKAR_LIPOPROTEIN"/>
    <property type="match status" value="1"/>
</dbReference>
<feature type="chain" id="PRO_5019228107" description="DUF3347 domain-containing protein" evidence="2">
    <location>
        <begin position="17"/>
        <end position="188"/>
    </location>
</feature>
<dbReference type="OrthoDB" id="5513217at2"/>
<dbReference type="InterPro" id="IPR021782">
    <property type="entry name" value="DUF3347"/>
</dbReference>
<reference evidence="4 5" key="1">
    <citation type="submission" date="2016-07" db="EMBL/GenBank/DDBJ databases">
        <title>Genome of Pelobium manganitolerans.</title>
        <authorList>
            <person name="Wu S."/>
            <person name="Wang G."/>
        </authorList>
    </citation>
    <scope>NUCLEOTIDE SEQUENCE [LARGE SCALE GENOMIC DNA]</scope>
    <source>
        <strain evidence="4 5">YS-25</strain>
    </source>
</reference>
<evidence type="ECO:0000256" key="1">
    <source>
        <dbReference type="SAM" id="MobiDB-lite"/>
    </source>
</evidence>
<accession>A0A419S4T8</accession>
<dbReference type="EMBL" id="MBTA01000025">
    <property type="protein sequence ID" value="RKD15126.1"/>
    <property type="molecule type" value="Genomic_DNA"/>
</dbReference>
<feature type="signal peptide" evidence="2">
    <location>
        <begin position="1"/>
        <end position="16"/>
    </location>
</feature>
<dbReference type="AlphaFoldDB" id="A0A419S4T8"/>
<gene>
    <name evidence="4" type="ORF">BCY91_06285</name>
</gene>
<proteinExistence type="predicted"/>
<sequence length="188" mass="20524">MKTLVFSIALSTLFFAACNNGTTNNESTKEPSSAANNQKAPAAPGSPTEELVNDYLQLKDALAKDNDKDAAAAGNKMVKAFNNFDKTSLTPEQAKVYNDIEEDAKEHAEHIGANAGNIEHQREHFETLSEEIYELVKSAGAGQKLYYTHCPMYNNNKGANWLSGTKEIQNPYLGQAMSTCGTVKEELN</sequence>
<dbReference type="RefSeq" id="WP_120181995.1">
    <property type="nucleotide sequence ID" value="NZ_MBTA01000025.1"/>
</dbReference>
<dbReference type="Pfam" id="PF11827">
    <property type="entry name" value="DUF3347"/>
    <property type="match status" value="1"/>
</dbReference>
<evidence type="ECO:0000313" key="5">
    <source>
        <dbReference type="Proteomes" id="UP000283433"/>
    </source>
</evidence>
<keyword evidence="5" id="KW-1185">Reference proteome</keyword>
<evidence type="ECO:0000313" key="4">
    <source>
        <dbReference type="EMBL" id="RKD15126.1"/>
    </source>
</evidence>
<feature type="region of interest" description="Disordered" evidence="1">
    <location>
        <begin position="23"/>
        <end position="49"/>
    </location>
</feature>
<evidence type="ECO:0000259" key="3">
    <source>
        <dbReference type="Pfam" id="PF11827"/>
    </source>
</evidence>
<name>A0A419S4T8_9SPHI</name>
<comment type="caution">
    <text evidence="4">The sequence shown here is derived from an EMBL/GenBank/DDBJ whole genome shotgun (WGS) entry which is preliminary data.</text>
</comment>
<feature type="domain" description="DUF3347" evidence="3">
    <location>
        <begin position="52"/>
        <end position="143"/>
    </location>
</feature>
<dbReference type="Proteomes" id="UP000283433">
    <property type="component" value="Unassembled WGS sequence"/>
</dbReference>
<keyword evidence="2" id="KW-0732">Signal</keyword>
<protein>
    <recommendedName>
        <fullName evidence="3">DUF3347 domain-containing protein</fullName>
    </recommendedName>
</protein>
<organism evidence="4 5">
    <name type="scientific">Pelobium manganitolerans</name>
    <dbReference type="NCBI Taxonomy" id="1842495"/>
    <lineage>
        <taxon>Bacteria</taxon>
        <taxon>Pseudomonadati</taxon>
        <taxon>Bacteroidota</taxon>
        <taxon>Sphingobacteriia</taxon>
        <taxon>Sphingobacteriales</taxon>
        <taxon>Sphingobacteriaceae</taxon>
        <taxon>Pelobium</taxon>
    </lineage>
</organism>